<proteinExistence type="predicted"/>
<dbReference type="Proteomes" id="UP001237642">
    <property type="component" value="Unassembled WGS sequence"/>
</dbReference>
<organism evidence="1 2">
    <name type="scientific">Heracleum sosnowskyi</name>
    <dbReference type="NCBI Taxonomy" id="360622"/>
    <lineage>
        <taxon>Eukaryota</taxon>
        <taxon>Viridiplantae</taxon>
        <taxon>Streptophyta</taxon>
        <taxon>Embryophyta</taxon>
        <taxon>Tracheophyta</taxon>
        <taxon>Spermatophyta</taxon>
        <taxon>Magnoliopsida</taxon>
        <taxon>eudicotyledons</taxon>
        <taxon>Gunneridae</taxon>
        <taxon>Pentapetalae</taxon>
        <taxon>asterids</taxon>
        <taxon>campanulids</taxon>
        <taxon>Apiales</taxon>
        <taxon>Apiaceae</taxon>
        <taxon>Apioideae</taxon>
        <taxon>apioid superclade</taxon>
        <taxon>Tordylieae</taxon>
        <taxon>Tordyliinae</taxon>
        <taxon>Heracleum</taxon>
    </lineage>
</organism>
<evidence type="ECO:0000313" key="2">
    <source>
        <dbReference type="Proteomes" id="UP001237642"/>
    </source>
</evidence>
<gene>
    <name evidence="1" type="ORF">POM88_054525</name>
</gene>
<keyword evidence="2" id="KW-1185">Reference proteome</keyword>
<sequence>MADCVIVPSHVKLLVRRYCVSEHCASPKDVHFGIPSFRKSCAASYKVNPLSSIGVGKPSAFSITNLKVRLCRKESPMKCHCFGTLMNSGGMMTSDWIPIVDQVLLMTSVFLTYMAGVIPAEKSPFNSQQSTANDRMVPDEASVSGSAVNDDDDEVNLTFAWEIVRKKLLDSLNIIENKGNVGNGVTESGQQRPASLFAIAEAPRFRLLLASFHRLKKEVSNVLGNPSTLVMVEPQVEFSQIIQKSCEHLCIDWLAEELSLKSSNNDMARLSVLGEKLNVYDSVIQSIEILGKKDLYADLIGILRFGSLRKDSCYNFDFFTRHGVSVLEDLVISLADGVASMYVELISVDGNMSDGINSLGLSLCTLSTRALQRLRNEVVLSQWLYQNMDSVASMYEDRFDLRTLESQVIPNSRKDEANKSSWWKNIGMLKSRSVSSPLRFVVINCITVPVKRTKELRALTGWRYYYSLFLELFDISMPLVKTVVGKVSEAISFFLVCLIGRSLGLIYTGLRQSLRWK</sequence>
<comment type="caution">
    <text evidence="1">The sequence shown here is derived from an EMBL/GenBank/DDBJ whole genome shotgun (WGS) entry which is preliminary data.</text>
</comment>
<name>A0AAD8GNC8_9APIA</name>
<dbReference type="InterPro" id="IPR022552">
    <property type="entry name" value="UPF_Ycf55"/>
</dbReference>
<evidence type="ECO:0000313" key="1">
    <source>
        <dbReference type="EMBL" id="KAK1351250.1"/>
    </source>
</evidence>
<dbReference type="EMBL" id="JAUIZM010000051">
    <property type="protein sequence ID" value="KAK1351250.1"/>
    <property type="molecule type" value="Genomic_DNA"/>
</dbReference>
<reference evidence="1" key="1">
    <citation type="submission" date="2023-02" db="EMBL/GenBank/DDBJ databases">
        <title>Genome of toxic invasive species Heracleum sosnowskyi carries increased number of genes despite the absence of recent whole-genome duplications.</title>
        <authorList>
            <person name="Schelkunov M."/>
            <person name="Shtratnikova V."/>
            <person name="Makarenko M."/>
            <person name="Klepikova A."/>
            <person name="Omelchenko D."/>
            <person name="Novikova G."/>
            <person name="Obukhova E."/>
            <person name="Bogdanov V."/>
            <person name="Penin A."/>
            <person name="Logacheva M."/>
        </authorList>
    </citation>
    <scope>NUCLEOTIDE SEQUENCE</scope>
    <source>
        <strain evidence="1">Hsosn_3</strain>
        <tissue evidence="1">Leaf</tissue>
    </source>
</reference>
<reference evidence="1" key="2">
    <citation type="submission" date="2023-05" db="EMBL/GenBank/DDBJ databases">
        <authorList>
            <person name="Schelkunov M.I."/>
        </authorList>
    </citation>
    <scope>NUCLEOTIDE SEQUENCE</scope>
    <source>
        <strain evidence="1">Hsosn_3</strain>
        <tissue evidence="1">Leaf</tissue>
    </source>
</reference>
<protein>
    <submittedName>
        <fullName evidence="1">Uncharacterized protein</fullName>
    </submittedName>
</protein>
<accession>A0AAD8GNC8</accession>
<dbReference type="PANTHER" id="PTHR36807">
    <property type="entry name" value="PHOSPHOGLYCOLATE PHOSPHATASE"/>
    <property type="match status" value="1"/>
</dbReference>
<dbReference type="PANTHER" id="PTHR36807:SF2">
    <property type="entry name" value="PHOSPHOGLYCOLATE PHOSPHATASE"/>
    <property type="match status" value="1"/>
</dbReference>
<dbReference type="Pfam" id="PF12452">
    <property type="entry name" value="DUF3685"/>
    <property type="match status" value="1"/>
</dbReference>
<dbReference type="AlphaFoldDB" id="A0AAD8GNC8"/>